<protein>
    <recommendedName>
        <fullName evidence="3">Copper chaperone CopZ</fullName>
    </recommendedName>
</protein>
<accession>A0A286GI94</accession>
<reference evidence="2" key="1">
    <citation type="submission" date="2017-09" db="EMBL/GenBank/DDBJ databases">
        <authorList>
            <person name="Varghese N."/>
            <person name="Submissions S."/>
        </authorList>
    </citation>
    <scope>NUCLEOTIDE SEQUENCE [LARGE SCALE GENOMIC DNA]</scope>
    <source>
        <strain evidence="2">DSM 29961</strain>
    </source>
</reference>
<sequence>MVHNQLNDMETLNFKTNIKSSDDVAAVTLNLNDIEQVDGWNIATEAPDNLLTVQTTDNRIADVVMKAVQKAGYQAEQVDG</sequence>
<evidence type="ECO:0000313" key="1">
    <source>
        <dbReference type="EMBL" id="SOD94839.1"/>
    </source>
</evidence>
<keyword evidence="2" id="KW-1185">Reference proteome</keyword>
<dbReference type="EMBL" id="OCNH01000004">
    <property type="protein sequence ID" value="SOD94839.1"/>
    <property type="molecule type" value="Genomic_DNA"/>
</dbReference>
<evidence type="ECO:0000313" key="2">
    <source>
        <dbReference type="Proteomes" id="UP000219452"/>
    </source>
</evidence>
<name>A0A286GI94_9BACT</name>
<dbReference type="Proteomes" id="UP000219452">
    <property type="component" value="Unassembled WGS sequence"/>
</dbReference>
<organism evidence="1 2">
    <name type="scientific">Spirosoma fluviale</name>
    <dbReference type="NCBI Taxonomy" id="1597977"/>
    <lineage>
        <taxon>Bacteria</taxon>
        <taxon>Pseudomonadati</taxon>
        <taxon>Bacteroidota</taxon>
        <taxon>Cytophagia</taxon>
        <taxon>Cytophagales</taxon>
        <taxon>Cytophagaceae</taxon>
        <taxon>Spirosoma</taxon>
    </lineage>
</organism>
<gene>
    <name evidence="1" type="ORF">SAMN06269250_4657</name>
</gene>
<dbReference type="AlphaFoldDB" id="A0A286GI94"/>
<evidence type="ECO:0008006" key="3">
    <source>
        <dbReference type="Google" id="ProtNLM"/>
    </source>
</evidence>
<proteinExistence type="predicted"/>